<feature type="chain" id="PRO_5038923203" evidence="1">
    <location>
        <begin position="18"/>
        <end position="332"/>
    </location>
</feature>
<organism evidence="2 3">
    <name type="scientific">Salimicrobium halophilum</name>
    <dbReference type="NCBI Taxonomy" id="86666"/>
    <lineage>
        <taxon>Bacteria</taxon>
        <taxon>Bacillati</taxon>
        <taxon>Bacillota</taxon>
        <taxon>Bacilli</taxon>
        <taxon>Bacillales</taxon>
        <taxon>Bacillaceae</taxon>
        <taxon>Salimicrobium</taxon>
    </lineage>
</organism>
<reference evidence="3" key="1">
    <citation type="submission" date="2016-10" db="EMBL/GenBank/DDBJ databases">
        <authorList>
            <person name="Varghese N."/>
            <person name="Submissions S."/>
        </authorList>
    </citation>
    <scope>NUCLEOTIDE SEQUENCE [LARGE SCALE GENOMIC DNA]</scope>
    <source>
        <strain evidence="3">DSM 4771</strain>
    </source>
</reference>
<keyword evidence="2" id="KW-0449">Lipoprotein</keyword>
<dbReference type="SUPFAM" id="SSF89392">
    <property type="entry name" value="Prokaryotic lipoproteins and lipoprotein localization factors"/>
    <property type="match status" value="1"/>
</dbReference>
<dbReference type="InterPro" id="IPR052944">
    <property type="entry name" value="Sporulation_related"/>
</dbReference>
<feature type="signal peptide" evidence="1">
    <location>
        <begin position="1"/>
        <end position="17"/>
    </location>
</feature>
<keyword evidence="1" id="KW-0732">Signal</keyword>
<dbReference type="Proteomes" id="UP000199225">
    <property type="component" value="Unassembled WGS sequence"/>
</dbReference>
<dbReference type="STRING" id="86666.SAMN04490247_2817"/>
<gene>
    <name evidence="2" type="ORF">SAMN04490247_2817</name>
</gene>
<dbReference type="InterPro" id="IPR029046">
    <property type="entry name" value="LolA/LolB/LppX"/>
</dbReference>
<dbReference type="AlphaFoldDB" id="A0A1G8VQ03"/>
<evidence type="ECO:0000313" key="3">
    <source>
        <dbReference type="Proteomes" id="UP000199225"/>
    </source>
</evidence>
<accession>A0A1G8VQ03</accession>
<dbReference type="EMBL" id="FNEV01000010">
    <property type="protein sequence ID" value="SDJ68019.1"/>
    <property type="molecule type" value="Genomic_DNA"/>
</dbReference>
<dbReference type="PANTHER" id="PTHR37507:SF2">
    <property type="entry name" value="SPORULATION PROTEIN YDCC"/>
    <property type="match status" value="1"/>
</dbReference>
<evidence type="ECO:0000313" key="2">
    <source>
        <dbReference type="EMBL" id="SDJ68019.1"/>
    </source>
</evidence>
<dbReference type="PROSITE" id="PS51257">
    <property type="entry name" value="PROKAR_LIPOPROTEIN"/>
    <property type="match status" value="1"/>
</dbReference>
<dbReference type="Gene3D" id="2.50.20.10">
    <property type="entry name" value="Lipoprotein localisation LolA/LolB/LppX"/>
    <property type="match status" value="1"/>
</dbReference>
<protein>
    <submittedName>
        <fullName evidence="2">Outer membrane lipoprotein-sorting protein</fullName>
    </submittedName>
</protein>
<keyword evidence="3" id="KW-1185">Reference proteome</keyword>
<evidence type="ECO:0000256" key="1">
    <source>
        <dbReference type="SAM" id="SignalP"/>
    </source>
</evidence>
<dbReference type="RefSeq" id="WP_093194494.1">
    <property type="nucleotide sequence ID" value="NZ_FNEV01000010.1"/>
</dbReference>
<name>A0A1G8VQ03_9BACI</name>
<dbReference type="PANTHER" id="PTHR37507">
    <property type="entry name" value="SPORULATION PROTEIN YDCC"/>
    <property type="match status" value="1"/>
</dbReference>
<proteinExistence type="predicted"/>
<sequence>MLRVIKPLLLGAFLFLAACGDMSQEDVVSKLKDKAGEMPGYRTNAAMEMKTGEEEQKYDVEIWHKKGDFYRVQLDSEREDKGEQVILKNANGVFVLTPSLNKSFKFQSNWPEETSQPYLYESLIRDIENDEDSTFTATENYYKFETKTNYHNRQSLPTQEIYFDKKELTPVMVQVLDEERNTAVEVQFSGFEKDDSFKDSDFDVESNMAIATAATADSRTASLEVLYPLRTFGAELTDSLETETVDGKRVILTYGGEKGFTLVQEKDMARAVSTEESVQGEVVTLKDGTVGAIRDGHLQWQKDGTSYHLASETLNEEEMIEVAASVEAKAPK</sequence>